<reference evidence="2 3" key="1">
    <citation type="submission" date="2016-06" db="EMBL/GenBank/DDBJ databases">
        <authorList>
            <person name="Kjaerup R.B."/>
            <person name="Dalgaard T.S."/>
            <person name="Juul-Madsen H.R."/>
        </authorList>
    </citation>
    <scope>NUCLEOTIDE SEQUENCE [LARGE SCALE GENOMIC DNA]</scope>
    <source>
        <strain evidence="2 3">DSM 45577</strain>
    </source>
</reference>
<protein>
    <submittedName>
        <fullName evidence="2">Uncharacterized protein</fullName>
    </submittedName>
</protein>
<dbReference type="AlphaFoldDB" id="A0A1C6V652"/>
<dbReference type="Proteomes" id="UP000198937">
    <property type="component" value="Unassembled WGS sequence"/>
</dbReference>
<feature type="region of interest" description="Disordered" evidence="1">
    <location>
        <begin position="154"/>
        <end position="179"/>
    </location>
</feature>
<evidence type="ECO:0000313" key="3">
    <source>
        <dbReference type="Proteomes" id="UP000198937"/>
    </source>
</evidence>
<keyword evidence="3" id="KW-1185">Reference proteome</keyword>
<evidence type="ECO:0000313" key="2">
    <source>
        <dbReference type="EMBL" id="SCL61360.1"/>
    </source>
</evidence>
<sequence>MDDGEAQMRDNRSPYWRQRAAADTAPAGPAPAGRAPAGKAPAGRAPAGKAPAGRDEGAGQRGAPPATMLLRAGRSPRRFTVHLGFEAADPGEALELAVGYAEALSLLRPELALGASALSPADAWHRAERLFCGSVGPDDEHCVDVAGHPGFHHAPGPGGLGWGDGDRPPADHTGRDGGD</sequence>
<gene>
    <name evidence="2" type="ORF">GA0070617_4641</name>
</gene>
<dbReference type="EMBL" id="FMIA01000002">
    <property type="protein sequence ID" value="SCL61360.1"/>
    <property type="molecule type" value="Genomic_DNA"/>
</dbReference>
<feature type="compositionally biased region" description="Basic and acidic residues" evidence="1">
    <location>
        <begin position="164"/>
        <end position="179"/>
    </location>
</feature>
<organism evidence="2 3">
    <name type="scientific">Micromonospora yangpuensis</name>
    <dbReference type="NCBI Taxonomy" id="683228"/>
    <lineage>
        <taxon>Bacteria</taxon>
        <taxon>Bacillati</taxon>
        <taxon>Actinomycetota</taxon>
        <taxon>Actinomycetes</taxon>
        <taxon>Micromonosporales</taxon>
        <taxon>Micromonosporaceae</taxon>
        <taxon>Micromonospora</taxon>
    </lineage>
</organism>
<feature type="compositionally biased region" description="Basic and acidic residues" evidence="1">
    <location>
        <begin position="1"/>
        <end position="12"/>
    </location>
</feature>
<evidence type="ECO:0000256" key="1">
    <source>
        <dbReference type="SAM" id="MobiDB-lite"/>
    </source>
</evidence>
<feature type="compositionally biased region" description="Low complexity" evidence="1">
    <location>
        <begin position="19"/>
        <end position="51"/>
    </location>
</feature>
<feature type="region of interest" description="Disordered" evidence="1">
    <location>
        <begin position="1"/>
        <end position="66"/>
    </location>
</feature>
<accession>A0A1C6V652</accession>
<name>A0A1C6V652_9ACTN</name>
<proteinExistence type="predicted"/>